<keyword evidence="2" id="KW-0731">Sigma factor</keyword>
<dbReference type="GO" id="GO:0006352">
    <property type="term" value="P:DNA-templated transcription initiation"/>
    <property type="evidence" value="ECO:0007669"/>
    <property type="project" value="InterPro"/>
</dbReference>
<dbReference type="SUPFAM" id="SSF88946">
    <property type="entry name" value="Sigma2 domain of RNA polymerase sigma factors"/>
    <property type="match status" value="1"/>
</dbReference>
<comment type="caution">
    <text evidence="6">The sequence shown here is derived from an EMBL/GenBank/DDBJ whole genome shotgun (WGS) entry which is preliminary data.</text>
</comment>
<organism evidence="6 7">
    <name type="scientific">Petrotoga olearia DSM 13574</name>
    <dbReference type="NCBI Taxonomy" id="1122955"/>
    <lineage>
        <taxon>Bacteria</taxon>
        <taxon>Thermotogati</taxon>
        <taxon>Thermotogota</taxon>
        <taxon>Thermotogae</taxon>
        <taxon>Petrotogales</taxon>
        <taxon>Petrotogaceae</taxon>
        <taxon>Petrotoga</taxon>
    </lineage>
</organism>
<dbReference type="InterPro" id="IPR013325">
    <property type="entry name" value="RNA_pol_sigma_r2"/>
</dbReference>
<keyword evidence="1" id="KW-0805">Transcription regulation</keyword>
<dbReference type="PROSITE" id="PS00715">
    <property type="entry name" value="SIGMA70_1"/>
    <property type="match status" value="1"/>
</dbReference>
<gene>
    <name evidence="6" type="ORF">X929_00835</name>
</gene>
<dbReference type="NCBIfam" id="TIGR02937">
    <property type="entry name" value="sigma70-ECF"/>
    <property type="match status" value="1"/>
</dbReference>
<sequence>MSRHIYRLRGMNLDKLIELAQIGDNQALGIILEKFEPMVKSIVGKYYGTWLEFEDFLQIGLVGLIQAVYNFRKDANAKFSSFAYMNISSEIKSFVTYLNRNKHKVLTEAVSMENTDDEFSENADYYIESVDSEKKDFLREYFLAKSLEQLECKEREIVELWIYGYSYQEIGDKMEINTKKVDNTIQKIKKVLARNIDEYNDIVELFGGKYEI</sequence>
<dbReference type="PANTHER" id="PTHR30385">
    <property type="entry name" value="SIGMA FACTOR F FLAGELLAR"/>
    <property type="match status" value="1"/>
</dbReference>
<evidence type="ECO:0000256" key="1">
    <source>
        <dbReference type="ARBA" id="ARBA00023015"/>
    </source>
</evidence>
<dbReference type="SUPFAM" id="SSF88659">
    <property type="entry name" value="Sigma3 and sigma4 domains of RNA polymerase sigma factors"/>
    <property type="match status" value="1"/>
</dbReference>
<reference evidence="6 7" key="1">
    <citation type="submission" date="2013-12" db="EMBL/GenBank/DDBJ databases">
        <title>Comparative genomics of Petrotoga isolates.</title>
        <authorList>
            <person name="Nesbo C.L."/>
            <person name="Charchuk R."/>
            <person name="Chow K."/>
        </authorList>
    </citation>
    <scope>NUCLEOTIDE SEQUENCE [LARGE SCALE GENOMIC DNA]</scope>
    <source>
        <strain evidence="6 7">DSM 13574</strain>
    </source>
</reference>
<dbReference type="OrthoDB" id="9783788at2"/>
<dbReference type="PANTHER" id="PTHR30385:SF1">
    <property type="entry name" value="RNA POLYMERASE SIGMA-H FACTOR"/>
    <property type="match status" value="1"/>
</dbReference>
<evidence type="ECO:0000256" key="2">
    <source>
        <dbReference type="ARBA" id="ARBA00023082"/>
    </source>
</evidence>
<dbReference type="GO" id="GO:0003677">
    <property type="term" value="F:DNA binding"/>
    <property type="evidence" value="ECO:0007669"/>
    <property type="project" value="UniProtKB-KW"/>
</dbReference>
<dbReference type="InterPro" id="IPR014284">
    <property type="entry name" value="RNA_pol_sigma-70_dom"/>
</dbReference>
<dbReference type="Pfam" id="PF08281">
    <property type="entry name" value="Sigma70_r4_2"/>
    <property type="match status" value="1"/>
</dbReference>
<dbReference type="GO" id="GO:0016987">
    <property type="term" value="F:sigma factor activity"/>
    <property type="evidence" value="ECO:0007669"/>
    <property type="project" value="UniProtKB-KW"/>
</dbReference>
<dbReference type="InterPro" id="IPR013249">
    <property type="entry name" value="RNA_pol_sigma70_r4_t2"/>
</dbReference>
<dbReference type="InterPro" id="IPR036388">
    <property type="entry name" value="WH-like_DNA-bd_sf"/>
</dbReference>
<dbReference type="InterPro" id="IPR007627">
    <property type="entry name" value="RNA_pol_sigma70_r2"/>
</dbReference>
<evidence type="ECO:0000256" key="4">
    <source>
        <dbReference type="ARBA" id="ARBA00023163"/>
    </source>
</evidence>
<dbReference type="Proteomes" id="UP000236434">
    <property type="component" value="Unassembled WGS sequence"/>
</dbReference>
<feature type="domain" description="RNA polymerase sigma-70" evidence="5">
    <location>
        <begin position="55"/>
        <end position="68"/>
    </location>
</feature>
<evidence type="ECO:0000256" key="3">
    <source>
        <dbReference type="ARBA" id="ARBA00023125"/>
    </source>
</evidence>
<accession>A0A2K1P582</accession>
<dbReference type="Pfam" id="PF04542">
    <property type="entry name" value="Sigma70_r2"/>
    <property type="match status" value="1"/>
</dbReference>
<proteinExistence type="predicted"/>
<evidence type="ECO:0000259" key="5">
    <source>
        <dbReference type="PROSITE" id="PS00715"/>
    </source>
</evidence>
<protein>
    <submittedName>
        <fullName evidence="6">RNA polymerase factor sigma-70</fullName>
    </submittedName>
</protein>
<dbReference type="Gene3D" id="1.10.10.10">
    <property type="entry name" value="Winged helix-like DNA-binding domain superfamily/Winged helix DNA-binding domain"/>
    <property type="match status" value="1"/>
</dbReference>
<keyword evidence="4" id="KW-0804">Transcription</keyword>
<name>A0A2K1P582_9BACT</name>
<dbReference type="AlphaFoldDB" id="A0A2K1P582"/>
<dbReference type="InterPro" id="IPR000943">
    <property type="entry name" value="RNA_pol_sigma70"/>
</dbReference>
<dbReference type="Gene3D" id="1.20.120.1810">
    <property type="match status" value="1"/>
</dbReference>
<dbReference type="EMBL" id="AZRL01000003">
    <property type="protein sequence ID" value="PNR97953.1"/>
    <property type="molecule type" value="Genomic_DNA"/>
</dbReference>
<evidence type="ECO:0000313" key="6">
    <source>
        <dbReference type="EMBL" id="PNR97953.1"/>
    </source>
</evidence>
<evidence type="ECO:0000313" key="7">
    <source>
        <dbReference type="Proteomes" id="UP000236434"/>
    </source>
</evidence>
<keyword evidence="3" id="KW-0238">DNA-binding</keyword>
<dbReference type="InterPro" id="IPR013324">
    <property type="entry name" value="RNA_pol_sigma_r3/r4-like"/>
</dbReference>